<dbReference type="EMBL" id="CP071880">
    <property type="protein sequence ID" value="QTE48709.1"/>
    <property type="molecule type" value="Genomic_DNA"/>
</dbReference>
<gene>
    <name evidence="2" type="ORF">J3L21_24680</name>
</gene>
<protein>
    <submittedName>
        <fullName evidence="2">Transposase</fullName>
    </submittedName>
</protein>
<dbReference type="RefSeq" id="WP_208057606.1">
    <property type="nucleotide sequence ID" value="NZ_CP043451.1"/>
</dbReference>
<sequence length="71" mass="8341">MIKAVRRRFSNASQVKDRFHVQKLAYDAVQEARIKYRWEASDAESKAIEEAKGNKRSYQPEVFGWPFGTMM</sequence>
<dbReference type="Pfam" id="PF01610">
    <property type="entry name" value="DDE_Tnp_ISL3"/>
    <property type="match status" value="1"/>
</dbReference>
<evidence type="ECO:0000313" key="3">
    <source>
        <dbReference type="Proteomes" id="UP000663940"/>
    </source>
</evidence>
<reference evidence="2 3" key="1">
    <citation type="submission" date="2021-03" db="EMBL/GenBank/DDBJ databases">
        <title>Mucilaginibacter strains isolated from gold and copper mining confer multi heavy-metal resistance.</title>
        <authorList>
            <person name="Li Y."/>
        </authorList>
    </citation>
    <scope>NUCLEOTIDE SEQUENCE [LARGE SCALE GENOMIC DNA]</scope>
    <source>
        <strain evidence="2 3">P2-4</strain>
    </source>
</reference>
<organism evidence="2 3">
    <name type="scientific">Mucilaginibacter rubeus</name>
    <dbReference type="NCBI Taxonomy" id="2027860"/>
    <lineage>
        <taxon>Bacteria</taxon>
        <taxon>Pseudomonadati</taxon>
        <taxon>Bacteroidota</taxon>
        <taxon>Sphingobacteriia</taxon>
        <taxon>Sphingobacteriales</taxon>
        <taxon>Sphingobacteriaceae</taxon>
        <taxon>Mucilaginibacter</taxon>
    </lineage>
</organism>
<proteinExistence type="predicted"/>
<feature type="domain" description="Transposase IS204/IS1001/IS1096/IS1165 DDE" evidence="1">
    <location>
        <begin position="2"/>
        <end position="50"/>
    </location>
</feature>
<evidence type="ECO:0000313" key="2">
    <source>
        <dbReference type="EMBL" id="QTE48709.1"/>
    </source>
</evidence>
<dbReference type="Proteomes" id="UP000663940">
    <property type="component" value="Chromosome"/>
</dbReference>
<dbReference type="InterPro" id="IPR002560">
    <property type="entry name" value="Transposase_DDE"/>
</dbReference>
<keyword evidence="3" id="KW-1185">Reference proteome</keyword>
<evidence type="ECO:0000259" key="1">
    <source>
        <dbReference type="Pfam" id="PF01610"/>
    </source>
</evidence>
<accession>A0ABX7U7I5</accession>
<name>A0ABX7U7I5_9SPHI</name>